<sequence>MTEEQKTRPKIKLLLLCAKPEKEDAETVLIAKNMAEACSNSVELVKERVTDVNQAVTAIFAHQPDIVHFYGSCLPEHKFEFVDDTGKCTDICKKSFLLAKLNKLPHEIKLAYFNGVVTDKEVNVTGGKIASFFCMQKKWNEDLSRRVVVPFYTALAFGNTLGFSFKKLWEALPDKDKHIMLRFRLDINPDKFLLRERPLGEVNTSPRVEN</sequence>
<accession>A0A9D1SMB2</accession>
<organism evidence="1 2">
    <name type="scientific">Candidatus Avacidaminococcus intestinavium</name>
    <dbReference type="NCBI Taxonomy" id="2840684"/>
    <lineage>
        <taxon>Bacteria</taxon>
        <taxon>Bacillati</taxon>
        <taxon>Bacillota</taxon>
        <taxon>Negativicutes</taxon>
        <taxon>Acidaminococcales</taxon>
        <taxon>Acidaminococcaceae</taxon>
        <taxon>Acidaminococcaceae incertae sedis</taxon>
        <taxon>Candidatus Avacidaminococcus</taxon>
    </lineage>
</organism>
<gene>
    <name evidence="1" type="ORF">IAB06_07695</name>
</gene>
<dbReference type="AlphaFoldDB" id="A0A9D1SMB2"/>
<reference evidence="1" key="1">
    <citation type="submission" date="2020-10" db="EMBL/GenBank/DDBJ databases">
        <authorList>
            <person name="Gilroy R."/>
        </authorList>
    </citation>
    <scope>NUCLEOTIDE SEQUENCE</scope>
    <source>
        <strain evidence="1">CHK160-1198</strain>
    </source>
</reference>
<dbReference type="Proteomes" id="UP000824099">
    <property type="component" value="Unassembled WGS sequence"/>
</dbReference>
<dbReference type="EMBL" id="DVNI01000132">
    <property type="protein sequence ID" value="HIU64898.1"/>
    <property type="molecule type" value="Genomic_DNA"/>
</dbReference>
<comment type="caution">
    <text evidence="1">The sequence shown here is derived from an EMBL/GenBank/DDBJ whole genome shotgun (WGS) entry which is preliminary data.</text>
</comment>
<proteinExistence type="predicted"/>
<name>A0A9D1SMB2_9FIRM</name>
<evidence type="ECO:0000313" key="1">
    <source>
        <dbReference type="EMBL" id="HIU64898.1"/>
    </source>
</evidence>
<reference evidence="1" key="2">
    <citation type="journal article" date="2021" name="PeerJ">
        <title>Extensive microbial diversity within the chicken gut microbiome revealed by metagenomics and culture.</title>
        <authorList>
            <person name="Gilroy R."/>
            <person name="Ravi A."/>
            <person name="Getino M."/>
            <person name="Pursley I."/>
            <person name="Horton D.L."/>
            <person name="Alikhan N.F."/>
            <person name="Baker D."/>
            <person name="Gharbi K."/>
            <person name="Hall N."/>
            <person name="Watson M."/>
            <person name="Adriaenssens E.M."/>
            <person name="Foster-Nyarko E."/>
            <person name="Jarju S."/>
            <person name="Secka A."/>
            <person name="Antonio M."/>
            <person name="Oren A."/>
            <person name="Chaudhuri R.R."/>
            <person name="La Ragione R."/>
            <person name="Hildebrand F."/>
            <person name="Pallen M.J."/>
        </authorList>
    </citation>
    <scope>NUCLEOTIDE SEQUENCE</scope>
    <source>
        <strain evidence="1">CHK160-1198</strain>
    </source>
</reference>
<evidence type="ECO:0000313" key="2">
    <source>
        <dbReference type="Proteomes" id="UP000824099"/>
    </source>
</evidence>
<protein>
    <submittedName>
        <fullName evidence="1">Uncharacterized protein</fullName>
    </submittedName>
</protein>